<organism evidence="2 3">
    <name type="scientific">Planktotalea frisia</name>
    <dbReference type="NCBI Taxonomy" id="696762"/>
    <lineage>
        <taxon>Bacteria</taxon>
        <taxon>Pseudomonadati</taxon>
        <taxon>Pseudomonadota</taxon>
        <taxon>Alphaproteobacteria</taxon>
        <taxon>Rhodobacterales</taxon>
        <taxon>Paracoccaceae</taxon>
        <taxon>Planktotalea</taxon>
    </lineage>
</organism>
<accession>A0A1L9NYB0</accession>
<evidence type="ECO:0000313" key="3">
    <source>
        <dbReference type="Proteomes" id="UP000184514"/>
    </source>
</evidence>
<keyword evidence="1" id="KW-0812">Transmembrane</keyword>
<dbReference type="AlphaFoldDB" id="A0A1L9NYB0"/>
<proteinExistence type="predicted"/>
<protein>
    <submittedName>
        <fullName evidence="2">Uncharacterized protein</fullName>
    </submittedName>
</protein>
<feature type="transmembrane region" description="Helical" evidence="1">
    <location>
        <begin position="15"/>
        <end position="34"/>
    </location>
</feature>
<keyword evidence="1" id="KW-0472">Membrane</keyword>
<reference evidence="2 3" key="1">
    <citation type="submission" date="2016-10" db="EMBL/GenBank/DDBJ databases">
        <title>Genome sequence of Planktotalea frisia SH6-1.</title>
        <authorList>
            <person name="Poehlein A."/>
            <person name="Bakenhus I."/>
            <person name="Voget S."/>
            <person name="Brinkhoff T."/>
            <person name="Simon M."/>
        </authorList>
    </citation>
    <scope>NUCLEOTIDE SEQUENCE [LARGE SCALE GENOMIC DNA]</scope>
    <source>
        <strain evidence="2 3">SH6-1</strain>
    </source>
</reference>
<sequence length="128" mass="13672">MRAAGTFGTYIQTQLFDFAFIASVILFGICLGTLIARMGVPRKATYMMGIGAAFFAFLGGSFDALENLTSFGLMQFENGIPQILAYIYSGFAALKFISLTIAMALALAALIMGVISKGLGMMRRPTAD</sequence>
<comment type="caution">
    <text evidence="2">The sequence shown here is derived from an EMBL/GenBank/DDBJ whole genome shotgun (WGS) entry which is preliminary data.</text>
</comment>
<dbReference type="EMBL" id="MLCB01000111">
    <property type="protein sequence ID" value="OJI94288.1"/>
    <property type="molecule type" value="Genomic_DNA"/>
</dbReference>
<evidence type="ECO:0000256" key="1">
    <source>
        <dbReference type="SAM" id="Phobius"/>
    </source>
</evidence>
<dbReference type="Proteomes" id="UP000184514">
    <property type="component" value="Unassembled WGS sequence"/>
</dbReference>
<keyword evidence="1" id="KW-1133">Transmembrane helix</keyword>
<keyword evidence="3" id="KW-1185">Reference proteome</keyword>
<gene>
    <name evidence="2" type="ORF">PFRI_15240</name>
</gene>
<feature type="transmembrane region" description="Helical" evidence="1">
    <location>
        <begin position="85"/>
        <end position="115"/>
    </location>
</feature>
<evidence type="ECO:0000313" key="2">
    <source>
        <dbReference type="EMBL" id="OJI94288.1"/>
    </source>
</evidence>
<name>A0A1L9NYB0_9RHOB</name>
<feature type="transmembrane region" description="Helical" evidence="1">
    <location>
        <begin position="46"/>
        <end position="65"/>
    </location>
</feature>